<evidence type="ECO:0000313" key="10">
    <source>
        <dbReference type="Proteomes" id="UP000275137"/>
    </source>
</evidence>
<keyword evidence="3 7" id="KW-0808">Transferase</keyword>
<sequence length="350" mass="36905">MHYTLRDIVDELGGQLLGDETIVITRVASLSQAVAGQIGFLTDRKYLTQLRETAASAVILSPVNQELTDLPRIVTDNPYAYFAKLSALLNPVFIPAPGVATTASVDSSAVVPDSCSLAPGCVIEAGVVLGERVSIGPNSVVGRNTRIGNDSTLAANVTVYHDCTIGEHCNLFSGAVVGADGFGYAPEHGQWTKIPQVGRVLIADHVDIGANTTIDRGALDDTIIEQGVKIDNLVQIGHNCRIGAHTVIAGCVGIAGSAVIGQHCRIGGAAMVLGHLQVADHVTISPGTMITRSLLQADTYTALMPFQAHRQWLKTAANIRHLGDLDAEVRQLKHELAALKLALGPTTDQH</sequence>
<dbReference type="Gene3D" id="2.160.10.10">
    <property type="entry name" value="Hexapeptide repeat proteins"/>
    <property type="match status" value="1"/>
</dbReference>
<feature type="active site" description="Proton acceptor" evidence="7">
    <location>
        <position position="238"/>
    </location>
</feature>
<dbReference type="Pfam" id="PF00132">
    <property type="entry name" value="Hexapep"/>
    <property type="match status" value="3"/>
</dbReference>
<evidence type="ECO:0000256" key="2">
    <source>
        <dbReference type="ARBA" id="ARBA00022556"/>
    </source>
</evidence>
<dbReference type="InterPro" id="IPR007691">
    <property type="entry name" value="LpxD"/>
</dbReference>
<dbReference type="GO" id="GO:0009245">
    <property type="term" value="P:lipid A biosynthetic process"/>
    <property type="evidence" value="ECO:0007669"/>
    <property type="project" value="UniProtKB-UniRule"/>
</dbReference>
<evidence type="ECO:0000313" key="9">
    <source>
        <dbReference type="EMBL" id="ROH85374.1"/>
    </source>
</evidence>
<evidence type="ECO:0000256" key="6">
    <source>
        <dbReference type="ARBA" id="ARBA00023315"/>
    </source>
</evidence>
<keyword evidence="10" id="KW-1185">Reference proteome</keyword>
<dbReference type="PANTHER" id="PTHR43378:SF2">
    <property type="entry name" value="UDP-3-O-ACYLGLUCOSAMINE N-ACYLTRANSFERASE 1, MITOCHONDRIAL-RELATED"/>
    <property type="match status" value="1"/>
</dbReference>
<dbReference type="EC" id="2.3.1.191" evidence="7"/>
<organism evidence="9 10">
    <name type="scientific">Pseudomethylobacillus aquaticus</name>
    <dbReference type="NCBI Taxonomy" id="2676064"/>
    <lineage>
        <taxon>Bacteria</taxon>
        <taxon>Pseudomonadati</taxon>
        <taxon>Pseudomonadota</taxon>
        <taxon>Betaproteobacteria</taxon>
        <taxon>Nitrosomonadales</taxon>
        <taxon>Methylophilaceae</taxon>
        <taxon>Pseudomethylobacillus</taxon>
    </lineage>
</organism>
<dbReference type="PANTHER" id="PTHR43378">
    <property type="entry name" value="UDP-3-O-ACYLGLUCOSAMINE N-ACYLTRANSFERASE"/>
    <property type="match status" value="1"/>
</dbReference>
<keyword evidence="4 7" id="KW-0677">Repeat</keyword>
<reference evidence="9 10" key="1">
    <citation type="submission" date="2018-10" db="EMBL/GenBank/DDBJ databases">
        <authorList>
            <person name="Chen W.-M."/>
        </authorList>
    </citation>
    <scope>NUCLEOTIDE SEQUENCE [LARGE SCALE GENOMIC DNA]</scope>
    <source>
        <strain evidence="9 10">H-5</strain>
    </source>
</reference>
<evidence type="ECO:0000256" key="5">
    <source>
        <dbReference type="ARBA" id="ARBA00023098"/>
    </source>
</evidence>
<dbReference type="GO" id="GO:0016020">
    <property type="term" value="C:membrane"/>
    <property type="evidence" value="ECO:0007669"/>
    <property type="project" value="GOC"/>
</dbReference>
<dbReference type="CDD" id="cd03352">
    <property type="entry name" value="LbH_LpxD"/>
    <property type="match status" value="1"/>
</dbReference>
<dbReference type="InterPro" id="IPR001451">
    <property type="entry name" value="Hexapep"/>
</dbReference>
<evidence type="ECO:0000259" key="8">
    <source>
        <dbReference type="Pfam" id="PF04613"/>
    </source>
</evidence>
<keyword evidence="5 7" id="KW-0443">Lipid metabolism</keyword>
<gene>
    <name evidence="7 9" type="primary">lpxD</name>
    <name evidence="9" type="ORF">ED236_10530</name>
</gene>
<comment type="caution">
    <text evidence="9">The sequence shown here is derived from an EMBL/GenBank/DDBJ whole genome shotgun (WGS) entry which is preliminary data.</text>
</comment>
<evidence type="ECO:0000256" key="1">
    <source>
        <dbReference type="ARBA" id="ARBA00022516"/>
    </source>
</evidence>
<comment type="subunit">
    <text evidence="7">Homotrimer.</text>
</comment>
<dbReference type="HAMAP" id="MF_00523">
    <property type="entry name" value="LpxD"/>
    <property type="match status" value="1"/>
</dbReference>
<dbReference type="Proteomes" id="UP000275137">
    <property type="component" value="Unassembled WGS sequence"/>
</dbReference>
<keyword evidence="1 7" id="KW-0444">Lipid biosynthesis</keyword>
<dbReference type="Pfam" id="PF04613">
    <property type="entry name" value="LpxD"/>
    <property type="match status" value="1"/>
</dbReference>
<comment type="function">
    <text evidence="7">Catalyzes the N-acylation of UDP-3-O-acylglucosamine using 3-hydroxyacyl-ACP as the acyl donor. Is involved in the biosynthesis of lipid A, a phosphorylated glycolipid that anchors the lipopolysaccharide to the outer membrane of the cell.</text>
</comment>
<dbReference type="EMBL" id="RJVP01000006">
    <property type="protein sequence ID" value="ROH85374.1"/>
    <property type="molecule type" value="Genomic_DNA"/>
</dbReference>
<dbReference type="GO" id="GO:0016410">
    <property type="term" value="F:N-acyltransferase activity"/>
    <property type="evidence" value="ECO:0007669"/>
    <property type="project" value="InterPro"/>
</dbReference>
<keyword evidence="6 7" id="KW-0012">Acyltransferase</keyword>
<dbReference type="Gene3D" id="3.40.1390.10">
    <property type="entry name" value="MurE/MurF, N-terminal domain"/>
    <property type="match status" value="1"/>
</dbReference>
<dbReference type="NCBIfam" id="NF002060">
    <property type="entry name" value="PRK00892.1"/>
    <property type="match status" value="1"/>
</dbReference>
<comment type="pathway">
    <text evidence="7">Bacterial outer membrane biogenesis; LPS lipid A biosynthesis.</text>
</comment>
<dbReference type="InterPro" id="IPR011004">
    <property type="entry name" value="Trimer_LpxA-like_sf"/>
</dbReference>
<evidence type="ECO:0000256" key="7">
    <source>
        <dbReference type="HAMAP-Rule" id="MF_00523"/>
    </source>
</evidence>
<keyword evidence="2 7" id="KW-0441">Lipid A biosynthesis</keyword>
<evidence type="ECO:0000256" key="3">
    <source>
        <dbReference type="ARBA" id="ARBA00022679"/>
    </source>
</evidence>
<dbReference type="NCBIfam" id="TIGR01853">
    <property type="entry name" value="lipid_A_lpxD"/>
    <property type="match status" value="1"/>
</dbReference>
<dbReference type="InterPro" id="IPR020573">
    <property type="entry name" value="UDP_GlcNAc_AcTrfase_non-rep"/>
</dbReference>
<comment type="catalytic activity">
    <reaction evidence="7">
        <text>a UDP-3-O-[(3R)-3-hydroxyacyl]-alpha-D-glucosamine + a (3R)-hydroxyacyl-[ACP] = a UDP-2-N,3-O-bis[(3R)-3-hydroxyacyl]-alpha-D-glucosamine + holo-[ACP] + H(+)</text>
        <dbReference type="Rhea" id="RHEA:53836"/>
        <dbReference type="Rhea" id="RHEA-COMP:9685"/>
        <dbReference type="Rhea" id="RHEA-COMP:9945"/>
        <dbReference type="ChEBI" id="CHEBI:15378"/>
        <dbReference type="ChEBI" id="CHEBI:64479"/>
        <dbReference type="ChEBI" id="CHEBI:78827"/>
        <dbReference type="ChEBI" id="CHEBI:137740"/>
        <dbReference type="ChEBI" id="CHEBI:137748"/>
        <dbReference type="EC" id="2.3.1.191"/>
    </reaction>
</comment>
<dbReference type="GO" id="GO:0103118">
    <property type="term" value="F:UDP-3-O-[(3R)-3-hydroxyacyl]-glucosamine N-acyltransferase activity"/>
    <property type="evidence" value="ECO:0007669"/>
    <property type="project" value="UniProtKB-EC"/>
</dbReference>
<dbReference type="AlphaFoldDB" id="A0A3N0UYL2"/>
<protein>
    <recommendedName>
        <fullName evidence="7">UDP-3-O-acylglucosamine N-acyltransferase</fullName>
        <ecNumber evidence="7">2.3.1.191</ecNumber>
    </recommendedName>
</protein>
<comment type="similarity">
    <text evidence="7">Belongs to the transferase hexapeptide repeat family. LpxD subfamily.</text>
</comment>
<evidence type="ECO:0000256" key="4">
    <source>
        <dbReference type="ARBA" id="ARBA00022737"/>
    </source>
</evidence>
<feature type="domain" description="UDP-3-O-[3-hydroxymyristoyl] glucosamine N-acyltransferase non-repeat region" evidence="8">
    <location>
        <begin position="22"/>
        <end position="88"/>
    </location>
</feature>
<name>A0A3N0UYL2_9PROT</name>
<dbReference type="UniPathway" id="UPA00973"/>
<accession>A0A3N0UYL2</accession>
<dbReference type="SUPFAM" id="SSF51161">
    <property type="entry name" value="Trimeric LpxA-like enzymes"/>
    <property type="match status" value="1"/>
</dbReference>
<proteinExistence type="inferred from homology"/>